<feature type="compositionally biased region" description="Acidic residues" evidence="2">
    <location>
        <begin position="597"/>
        <end position="609"/>
    </location>
</feature>
<feature type="region of interest" description="Disordered" evidence="2">
    <location>
        <begin position="596"/>
        <end position="644"/>
    </location>
</feature>
<name>A0AAN8A5W8_9PEZI</name>
<feature type="compositionally biased region" description="Basic and acidic residues" evidence="2">
    <location>
        <begin position="298"/>
        <end position="307"/>
    </location>
</feature>
<evidence type="ECO:0000313" key="4">
    <source>
        <dbReference type="Proteomes" id="UP001310594"/>
    </source>
</evidence>
<sequence>MVSWPRSAFSTARSLLTTPFQKVLDPNYTKAVITARIAPALALDSTATVSTAATSISLTNEAPHAASASTSLTLSSLTTEAPNAELASSATRTPTLITGNPGTVTHIMDFEGDATPIVPEFRTAQRSKLHTSTRFESYEDIETSLKMEYWPGYLDILTPFPYPGASNALLFAALFLAVGLALLYSLRAPTHPKLIEALKLERTARKYAEKQLRIEKQARKKAEAKLAWLNVRVVDLEAQIGSLPNDASNSGSTPKHTAAPGAYGDDESAPQNEPLPKGEIDDTTTTSNDALAPSGDGSGERATDDRTIPQAGQDDDEPLRDANSTNHATTIEAPALVEYGDDGSVSDHSTIPPAKGDDMHVTQSTEALAATGGDESVRDHGSISLTDSDNTHATQSVGAPDRAGSDGTVRDHGTIPPATGDITHVPQSIGALTETRGGAITTNAAISPTSASFTVQTQTLPTASPFPAAKLQLQVKQRQKQTSSPLRPNSAKTGIRKKPLEKPAKKPVRRVDIPLLQQYDEQLVPNAKAVGGYGDSEMLMAEPEPEHFPPPPQHEEQPLPMAAAPGPRGDAEIEPPAEQVVDDMAVDDEPVVAAEEQPVEMELDGEGGEQMEGNGEGGEQMEVEGADGPAADQQNGKGRDVDAATVANQQQNNVQPPVRLAQLSVAQQGKLERMEQRRKIIAQARDILMAAKEEKEVNQSKWSKLETTRFDAKLAKLRVDYYNKKDGFKFAYGEDA</sequence>
<protein>
    <submittedName>
        <fullName evidence="3">Uncharacterized protein</fullName>
    </submittedName>
</protein>
<organism evidence="3 4">
    <name type="scientific">Elasticomyces elasticus</name>
    <dbReference type="NCBI Taxonomy" id="574655"/>
    <lineage>
        <taxon>Eukaryota</taxon>
        <taxon>Fungi</taxon>
        <taxon>Dikarya</taxon>
        <taxon>Ascomycota</taxon>
        <taxon>Pezizomycotina</taxon>
        <taxon>Dothideomycetes</taxon>
        <taxon>Dothideomycetidae</taxon>
        <taxon>Mycosphaerellales</taxon>
        <taxon>Teratosphaeriaceae</taxon>
        <taxon>Elasticomyces</taxon>
    </lineage>
</organism>
<feature type="compositionally biased region" description="Polar residues" evidence="2">
    <location>
        <begin position="383"/>
        <end position="397"/>
    </location>
</feature>
<feature type="compositionally biased region" description="Basic and acidic residues" evidence="2">
    <location>
        <begin position="498"/>
        <end position="511"/>
    </location>
</feature>
<evidence type="ECO:0000313" key="3">
    <source>
        <dbReference type="EMBL" id="KAK5707999.1"/>
    </source>
</evidence>
<proteinExistence type="predicted"/>
<dbReference type="EMBL" id="JAVRQU010000001">
    <property type="protein sequence ID" value="KAK5707999.1"/>
    <property type="molecule type" value="Genomic_DNA"/>
</dbReference>
<evidence type="ECO:0000256" key="2">
    <source>
        <dbReference type="SAM" id="MobiDB-lite"/>
    </source>
</evidence>
<accession>A0AAN8A5W8</accession>
<comment type="caution">
    <text evidence="3">The sequence shown here is derived from an EMBL/GenBank/DDBJ whole genome shotgun (WGS) entry which is preliminary data.</text>
</comment>
<gene>
    <name evidence="3" type="ORF">LTR97_000539</name>
</gene>
<feature type="region of interest" description="Disordered" evidence="2">
    <location>
        <begin position="472"/>
        <end position="511"/>
    </location>
</feature>
<reference evidence="3" key="1">
    <citation type="submission" date="2023-08" db="EMBL/GenBank/DDBJ databases">
        <title>Black Yeasts Isolated from many extreme environments.</title>
        <authorList>
            <person name="Coleine C."/>
            <person name="Stajich J.E."/>
            <person name="Selbmann L."/>
        </authorList>
    </citation>
    <scope>NUCLEOTIDE SEQUENCE</scope>
    <source>
        <strain evidence="3">CCFEE 5810</strain>
    </source>
</reference>
<feature type="region of interest" description="Disordered" evidence="2">
    <location>
        <begin position="528"/>
        <end position="574"/>
    </location>
</feature>
<dbReference type="Proteomes" id="UP001310594">
    <property type="component" value="Unassembled WGS sequence"/>
</dbReference>
<feature type="region of interest" description="Disordered" evidence="2">
    <location>
        <begin position="243"/>
        <end position="410"/>
    </location>
</feature>
<dbReference type="AlphaFoldDB" id="A0AAN8A5W8"/>
<feature type="compositionally biased region" description="Polar residues" evidence="2">
    <location>
        <begin position="245"/>
        <end position="255"/>
    </location>
</feature>
<feature type="compositionally biased region" description="Polar residues" evidence="2">
    <location>
        <begin position="482"/>
        <end position="492"/>
    </location>
</feature>
<evidence type="ECO:0000256" key="1">
    <source>
        <dbReference type="SAM" id="Coils"/>
    </source>
</evidence>
<feature type="coiled-coil region" evidence="1">
    <location>
        <begin position="200"/>
        <end position="239"/>
    </location>
</feature>
<keyword evidence="1" id="KW-0175">Coiled coil</keyword>